<comment type="subcellular location">
    <subcellularLocation>
        <location evidence="1 7">Cell membrane</location>
        <topology evidence="1 7">Multi-pass membrane protein</topology>
    </subcellularLocation>
</comment>
<keyword evidence="2 7" id="KW-0813">Transport</keyword>
<dbReference type="Gene3D" id="1.10.3720.10">
    <property type="entry name" value="MetI-like"/>
    <property type="match status" value="1"/>
</dbReference>
<dbReference type="GO" id="GO:0005886">
    <property type="term" value="C:plasma membrane"/>
    <property type="evidence" value="ECO:0007669"/>
    <property type="project" value="UniProtKB-SubCell"/>
</dbReference>
<evidence type="ECO:0000256" key="5">
    <source>
        <dbReference type="ARBA" id="ARBA00022989"/>
    </source>
</evidence>
<keyword evidence="4 7" id="KW-0812">Transmembrane</keyword>
<comment type="similarity">
    <text evidence="7">Belongs to the binding-protein-dependent transport system permease family.</text>
</comment>
<proteinExistence type="inferred from homology"/>
<evidence type="ECO:0000256" key="7">
    <source>
        <dbReference type="RuleBase" id="RU363032"/>
    </source>
</evidence>
<dbReference type="CDD" id="cd06261">
    <property type="entry name" value="TM_PBP2"/>
    <property type="match status" value="1"/>
</dbReference>
<feature type="transmembrane region" description="Helical" evidence="7">
    <location>
        <begin position="12"/>
        <end position="35"/>
    </location>
</feature>
<gene>
    <name evidence="9" type="ORF">E6C55_01975</name>
</gene>
<dbReference type="PROSITE" id="PS50928">
    <property type="entry name" value="ABC_TM1"/>
    <property type="match status" value="1"/>
</dbReference>
<dbReference type="InterPro" id="IPR051393">
    <property type="entry name" value="ABC_transporter_permease"/>
</dbReference>
<dbReference type="Proteomes" id="UP000310636">
    <property type="component" value="Unassembled WGS sequence"/>
</dbReference>
<dbReference type="OrthoDB" id="145927at2"/>
<reference evidence="9 10" key="1">
    <citation type="submission" date="2019-04" db="EMBL/GenBank/DDBJ databases">
        <title>Cohnella sp. nov. isolated from preserved vegetables.</title>
        <authorList>
            <person name="Lin S.-Y."/>
            <person name="Hung M.-H."/>
            <person name="Young C.-C."/>
        </authorList>
    </citation>
    <scope>NUCLEOTIDE SEQUENCE [LARGE SCALE GENOMIC DNA]</scope>
    <source>
        <strain evidence="9 10">CC-MHH1044</strain>
    </source>
</reference>
<dbReference type="SUPFAM" id="SSF161098">
    <property type="entry name" value="MetI-like"/>
    <property type="match status" value="1"/>
</dbReference>
<dbReference type="Pfam" id="PF00528">
    <property type="entry name" value="BPD_transp_1"/>
    <property type="match status" value="1"/>
</dbReference>
<accession>A0A4V3WGF8</accession>
<feature type="transmembrane region" description="Helical" evidence="7">
    <location>
        <begin position="272"/>
        <end position="294"/>
    </location>
</feature>
<keyword evidence="3" id="KW-1003">Cell membrane</keyword>
<evidence type="ECO:0000259" key="8">
    <source>
        <dbReference type="PROSITE" id="PS50928"/>
    </source>
</evidence>
<keyword evidence="6 7" id="KW-0472">Membrane</keyword>
<keyword evidence="10" id="KW-1185">Reference proteome</keyword>
<feature type="domain" description="ABC transmembrane type-1" evidence="8">
    <location>
        <begin position="71"/>
        <end position="293"/>
    </location>
</feature>
<feature type="transmembrane region" description="Helical" evidence="7">
    <location>
        <begin position="167"/>
        <end position="189"/>
    </location>
</feature>
<dbReference type="AlphaFoldDB" id="A0A4V3WGF8"/>
<evidence type="ECO:0000256" key="1">
    <source>
        <dbReference type="ARBA" id="ARBA00004651"/>
    </source>
</evidence>
<comment type="caution">
    <text evidence="9">The sequence shown here is derived from an EMBL/GenBank/DDBJ whole genome shotgun (WGS) entry which is preliminary data.</text>
</comment>
<dbReference type="PANTHER" id="PTHR30193:SF37">
    <property type="entry name" value="INNER MEMBRANE ABC TRANSPORTER PERMEASE PROTEIN YCJO"/>
    <property type="match status" value="1"/>
</dbReference>
<organism evidence="9 10">
    <name type="scientific">Cohnella fermenti</name>
    <dbReference type="NCBI Taxonomy" id="2565925"/>
    <lineage>
        <taxon>Bacteria</taxon>
        <taxon>Bacillati</taxon>
        <taxon>Bacillota</taxon>
        <taxon>Bacilli</taxon>
        <taxon>Bacillales</taxon>
        <taxon>Paenibacillaceae</taxon>
        <taxon>Cohnella</taxon>
    </lineage>
</organism>
<evidence type="ECO:0000313" key="10">
    <source>
        <dbReference type="Proteomes" id="UP000310636"/>
    </source>
</evidence>
<evidence type="ECO:0000256" key="2">
    <source>
        <dbReference type="ARBA" id="ARBA00022448"/>
    </source>
</evidence>
<evidence type="ECO:0000256" key="4">
    <source>
        <dbReference type="ARBA" id="ARBA00022692"/>
    </source>
</evidence>
<keyword evidence="5 7" id="KW-1133">Transmembrane helix</keyword>
<evidence type="ECO:0000256" key="3">
    <source>
        <dbReference type="ARBA" id="ARBA00022475"/>
    </source>
</evidence>
<evidence type="ECO:0000313" key="9">
    <source>
        <dbReference type="EMBL" id="THF84099.1"/>
    </source>
</evidence>
<dbReference type="InterPro" id="IPR035906">
    <property type="entry name" value="MetI-like_sf"/>
</dbReference>
<feature type="transmembrane region" description="Helical" evidence="7">
    <location>
        <begin position="78"/>
        <end position="103"/>
    </location>
</feature>
<dbReference type="InterPro" id="IPR000515">
    <property type="entry name" value="MetI-like"/>
</dbReference>
<dbReference type="PANTHER" id="PTHR30193">
    <property type="entry name" value="ABC TRANSPORTER PERMEASE PROTEIN"/>
    <property type="match status" value="1"/>
</dbReference>
<sequence>MSAMERTLLRRVWDARLAYLLLSPLFIGLIVFAYYPPISGMYHAFFDWNALGKKTYIGLDNFRELFADPVFLHSIPTMFLIVLPKLLIGTFVPLLVAELIFSFKSAKWKFRYRMLLLLPMVAPGMVFMMIWARIYDPINGLVTLAGKSLGLIGQDQIINWLGDSSTVIPSLIFMGFPWIGGTAVLIYMAGIMNIPSEVIESSVLDGASVWRRIASIDLPLLMGQIRYFFVFGLIAGIQDYNLQVVLTGGGPGYDTYVPGYYMYLKAFGASRMGYASAVGLVMFVAIFGLTLLTLKYMKSNDDSRD</sequence>
<name>A0A4V3WGF8_9BACL</name>
<feature type="transmembrane region" description="Helical" evidence="7">
    <location>
        <begin position="115"/>
        <end position="134"/>
    </location>
</feature>
<dbReference type="GO" id="GO:0055085">
    <property type="term" value="P:transmembrane transport"/>
    <property type="evidence" value="ECO:0007669"/>
    <property type="project" value="InterPro"/>
</dbReference>
<protein>
    <submittedName>
        <fullName evidence="9">Sugar ABC transporter permease</fullName>
    </submittedName>
</protein>
<evidence type="ECO:0000256" key="6">
    <source>
        <dbReference type="ARBA" id="ARBA00023136"/>
    </source>
</evidence>
<dbReference type="EMBL" id="SSOB01000002">
    <property type="protein sequence ID" value="THF84099.1"/>
    <property type="molecule type" value="Genomic_DNA"/>
</dbReference>